<proteinExistence type="predicted"/>
<sequence>MLCTVICFFLDFCLIFSLGHAPTCGSTITFLSVIYHAVDHNLVTSVLMYCIFWQVFEPDTLCCYCYYDKRMVCFPLTYNLNESVLFLFQSSGMFLLLQSVLFSEFYVARYCVLYFWHIFSIKGNILCCLSSAWTENNVHCDICTDGVWL</sequence>
<evidence type="ECO:0000313" key="1">
    <source>
        <dbReference type="EMBL" id="NIE49887.1"/>
    </source>
</evidence>
<evidence type="ECO:0008006" key="2">
    <source>
        <dbReference type="Google" id="ProtNLM"/>
    </source>
</evidence>
<dbReference type="AlphaFoldDB" id="A0A6G5AIL4"/>
<organism evidence="1">
    <name type="scientific">Rhipicephalus microplus</name>
    <name type="common">Cattle tick</name>
    <name type="synonym">Boophilus microplus</name>
    <dbReference type="NCBI Taxonomy" id="6941"/>
    <lineage>
        <taxon>Eukaryota</taxon>
        <taxon>Metazoa</taxon>
        <taxon>Ecdysozoa</taxon>
        <taxon>Arthropoda</taxon>
        <taxon>Chelicerata</taxon>
        <taxon>Arachnida</taxon>
        <taxon>Acari</taxon>
        <taxon>Parasitiformes</taxon>
        <taxon>Ixodida</taxon>
        <taxon>Ixodoidea</taxon>
        <taxon>Ixodidae</taxon>
        <taxon>Rhipicephalinae</taxon>
        <taxon>Rhipicephalus</taxon>
        <taxon>Boophilus</taxon>
    </lineage>
</organism>
<name>A0A6G5AIL4_RHIMP</name>
<dbReference type="EMBL" id="GIKN01007614">
    <property type="protein sequence ID" value="NIE49887.1"/>
    <property type="molecule type" value="Transcribed_RNA"/>
</dbReference>
<accession>A0A6G5AIL4</accession>
<protein>
    <recommendedName>
        <fullName evidence="2">Secreted protein</fullName>
    </recommendedName>
</protein>
<reference evidence="1" key="1">
    <citation type="submission" date="2020-03" db="EMBL/GenBank/DDBJ databases">
        <title>A transcriptome and proteome of the tick Rhipicephalus microplus shaped by the genetic composition of its hosts and developmental stage.</title>
        <authorList>
            <person name="Garcia G.R."/>
            <person name="Ribeiro J.M.C."/>
            <person name="Maruyama S.R."/>
            <person name="Gardinasse L.G."/>
            <person name="Nelson K."/>
            <person name="Ferreira B.R."/>
            <person name="Andrade T.G."/>
            <person name="Santos I.K.F.M."/>
        </authorList>
    </citation>
    <scope>NUCLEOTIDE SEQUENCE</scope>
    <source>
        <strain evidence="1">NSGR</strain>
        <tissue evidence="1">Salivary glands</tissue>
    </source>
</reference>